<sequence>MLIRVLGGFLMALADSVPGVSGGTIAFLMGIYDEFIGSLNNIVSKDKEKRKAAVLFLVKLGSGWIIGMAMASIIINQIFEKHIYNISSLFIGFVLFAMPIIIMEEKESIVGRYYNIVFSLIGAAVVVAVAYFSVHGVLGNGIDLAWGHFGLGVGIYLFVTAMFAISAMVLPGISGSTLLLVFGLYQAVIGAVSSFFKLDFTYLPALIIFGCGVIAGVLTVVKVLSYGLKKKRSAMMYFILGMMIGSFYAIAIGPASLKENPQPPMTLETFNVWFFLIGGVVIFGLQFLKAMVDKRDAAKK</sequence>
<dbReference type="EMBL" id="ABVQ01000036">
    <property type="protein sequence ID" value="EEC56968.1"/>
    <property type="molecule type" value="Genomic_DNA"/>
</dbReference>
<keyword evidence="1" id="KW-0812">Transmembrane</keyword>
<feature type="transmembrane region" description="Helical" evidence="1">
    <location>
        <begin position="6"/>
        <end position="32"/>
    </location>
</feature>
<dbReference type="STRING" id="483218.BACPEC_01456"/>
<dbReference type="HOGENOM" id="CLU_055621_1_0_9"/>
<feature type="transmembrane region" description="Helical" evidence="1">
    <location>
        <begin position="236"/>
        <end position="257"/>
    </location>
</feature>
<evidence type="ECO:0000256" key="1">
    <source>
        <dbReference type="SAM" id="Phobius"/>
    </source>
</evidence>
<reference evidence="2 3" key="2">
    <citation type="submission" date="2008-11" db="EMBL/GenBank/DDBJ databases">
        <authorList>
            <person name="Fulton L."/>
            <person name="Clifton S."/>
            <person name="Fulton B."/>
            <person name="Xu J."/>
            <person name="Minx P."/>
            <person name="Pepin K.H."/>
            <person name="Johnson M."/>
            <person name="Bhonagiri V."/>
            <person name="Nash W.E."/>
            <person name="Mardis E.R."/>
            <person name="Wilson R.K."/>
        </authorList>
    </citation>
    <scope>NUCLEOTIDE SEQUENCE [LARGE SCALE GENOMIC DNA]</scope>
    <source>
        <strain evidence="2 3">ATCC 43243</strain>
    </source>
</reference>
<feature type="transmembrane region" description="Helical" evidence="1">
    <location>
        <begin position="202"/>
        <end position="224"/>
    </location>
</feature>
<feature type="transmembrane region" description="Helical" evidence="1">
    <location>
        <begin position="113"/>
        <end position="134"/>
    </location>
</feature>
<feature type="transmembrane region" description="Helical" evidence="1">
    <location>
        <begin position="53"/>
        <end position="76"/>
    </location>
</feature>
<dbReference type="PANTHER" id="PTHR37308">
    <property type="entry name" value="INTEGRAL MEMBRANE PROTEIN"/>
    <property type="match status" value="1"/>
</dbReference>
<evidence type="ECO:0000313" key="2">
    <source>
        <dbReference type="EMBL" id="EEC56968.1"/>
    </source>
</evidence>
<evidence type="ECO:0000313" key="3">
    <source>
        <dbReference type="Proteomes" id="UP000003136"/>
    </source>
</evidence>
<reference evidence="2 3" key="1">
    <citation type="submission" date="2008-11" db="EMBL/GenBank/DDBJ databases">
        <title>Draft genome sequence of Bacteroides pectinophilus (ATCC 43243).</title>
        <authorList>
            <person name="Sudarsanam P."/>
            <person name="Ley R."/>
            <person name="Guruge J."/>
            <person name="Turnbaugh P.J."/>
            <person name="Mahowald M."/>
            <person name="Liep D."/>
            <person name="Gordon J."/>
        </authorList>
    </citation>
    <scope>NUCLEOTIDE SEQUENCE [LARGE SCALE GENOMIC DNA]</scope>
    <source>
        <strain evidence="2 3">ATCC 43243</strain>
    </source>
</reference>
<keyword evidence="1" id="KW-0472">Membrane</keyword>
<dbReference type="Pfam" id="PF04018">
    <property type="entry name" value="VCA0040-like"/>
    <property type="match status" value="1"/>
</dbReference>
<dbReference type="PANTHER" id="PTHR37308:SF1">
    <property type="entry name" value="POLYPRENYL-PHOSPHATE TRANSPORTER"/>
    <property type="match status" value="1"/>
</dbReference>
<feature type="transmembrane region" description="Helical" evidence="1">
    <location>
        <begin position="82"/>
        <end position="101"/>
    </location>
</feature>
<feature type="transmembrane region" description="Helical" evidence="1">
    <location>
        <begin position="146"/>
        <end position="170"/>
    </location>
</feature>
<dbReference type="Proteomes" id="UP000003136">
    <property type="component" value="Unassembled WGS sequence"/>
</dbReference>
<name>B7ATI4_9FIRM</name>
<dbReference type="InterPro" id="IPR007163">
    <property type="entry name" value="VCA0040-like"/>
</dbReference>
<dbReference type="eggNOG" id="COG2035">
    <property type="taxonomic scope" value="Bacteria"/>
</dbReference>
<dbReference type="AlphaFoldDB" id="B7ATI4"/>
<keyword evidence="3" id="KW-1185">Reference proteome</keyword>
<protein>
    <recommendedName>
        <fullName evidence="4">DUF368 domain-containing protein</fullName>
    </recommendedName>
</protein>
<accession>B7ATI4</accession>
<gene>
    <name evidence="2" type="ORF">BACPEC_01456</name>
</gene>
<proteinExistence type="predicted"/>
<evidence type="ECO:0008006" key="4">
    <source>
        <dbReference type="Google" id="ProtNLM"/>
    </source>
</evidence>
<comment type="caution">
    <text evidence="2">The sequence shown here is derived from an EMBL/GenBank/DDBJ whole genome shotgun (WGS) entry which is preliminary data.</text>
</comment>
<feature type="transmembrane region" description="Helical" evidence="1">
    <location>
        <begin position="177"/>
        <end position="196"/>
    </location>
</feature>
<organism evidence="2 3">
    <name type="scientific">[Bacteroides] pectinophilus ATCC 43243</name>
    <dbReference type="NCBI Taxonomy" id="483218"/>
    <lineage>
        <taxon>Bacteria</taxon>
        <taxon>Bacillati</taxon>
        <taxon>Bacillota</taxon>
        <taxon>Clostridia</taxon>
        <taxon>Eubacteriales</taxon>
    </lineage>
</organism>
<keyword evidence="1" id="KW-1133">Transmembrane helix</keyword>
<feature type="transmembrane region" description="Helical" evidence="1">
    <location>
        <begin position="272"/>
        <end position="292"/>
    </location>
</feature>